<evidence type="ECO:0000256" key="2">
    <source>
        <dbReference type="ARBA" id="ARBA00022448"/>
    </source>
</evidence>
<evidence type="ECO:0000256" key="5">
    <source>
        <dbReference type="ARBA" id="ARBA00022840"/>
    </source>
</evidence>
<dbReference type="PANTHER" id="PTHR42711:SF19">
    <property type="entry name" value="DOXORUBICIN RESISTANCE ATP-BINDING PROTEIN DRRA"/>
    <property type="match status" value="1"/>
</dbReference>
<dbReference type="InterPro" id="IPR050763">
    <property type="entry name" value="ABC_transporter_ATP-binding"/>
</dbReference>
<dbReference type="InterPro" id="IPR003593">
    <property type="entry name" value="AAA+_ATPase"/>
</dbReference>
<keyword evidence="2" id="KW-0813">Transport</keyword>
<dbReference type="PANTHER" id="PTHR42711">
    <property type="entry name" value="ABC TRANSPORTER ATP-BINDING PROTEIN"/>
    <property type="match status" value="1"/>
</dbReference>
<accession>A0ABV6C7C5</accession>
<reference evidence="11 12" key="1">
    <citation type="submission" date="2024-09" db="EMBL/GenBank/DDBJ databases">
        <authorList>
            <person name="Sun Q."/>
            <person name="Mori K."/>
        </authorList>
    </citation>
    <scope>NUCLEOTIDE SEQUENCE [LARGE SCALE GENOMIC DNA]</scope>
    <source>
        <strain evidence="11 12">JCM 15389</strain>
    </source>
</reference>
<gene>
    <name evidence="11" type="ORF">ACFFRE_08570</name>
</gene>
<keyword evidence="6" id="KW-1278">Translocase</keyword>
<comment type="subcellular location">
    <subcellularLocation>
        <location evidence="1">Cell membrane</location>
        <topology evidence="1">Peripheral membrane protein</topology>
        <orientation evidence="1">Cytoplasmic side</orientation>
    </subcellularLocation>
</comment>
<dbReference type="NCBIfam" id="TIGR01188">
    <property type="entry name" value="drrA"/>
    <property type="match status" value="1"/>
</dbReference>
<keyword evidence="4" id="KW-0547">Nucleotide-binding</keyword>
<keyword evidence="7" id="KW-0472">Membrane</keyword>
<feature type="domain" description="ABC transporter" evidence="10">
    <location>
        <begin position="13"/>
        <end position="243"/>
    </location>
</feature>
<dbReference type="EMBL" id="JBHLYQ010000079">
    <property type="protein sequence ID" value="MFC0082199.1"/>
    <property type="molecule type" value="Genomic_DNA"/>
</dbReference>
<evidence type="ECO:0000256" key="7">
    <source>
        <dbReference type="ARBA" id="ARBA00023136"/>
    </source>
</evidence>
<dbReference type="SUPFAM" id="SSF52540">
    <property type="entry name" value="P-loop containing nucleoside triphosphate hydrolases"/>
    <property type="match status" value="1"/>
</dbReference>
<dbReference type="InterPro" id="IPR017871">
    <property type="entry name" value="ABC_transporter-like_CS"/>
</dbReference>
<keyword evidence="3" id="KW-1003">Cell membrane</keyword>
<evidence type="ECO:0000256" key="9">
    <source>
        <dbReference type="ARBA" id="ARBA00049985"/>
    </source>
</evidence>
<sequence>MAGSGADHNVPAVAVSSLGKRFGTVEALRDVSFEVARGTVLGLLGPNGAGKTTTVRILTTLVRPDRGQATIEGFDVVRQAGEVRELIGLAGQSTAIQDELTGRENLEIIGRLAHLGRRRARARAEELLERFGLAEAADRRARTYSGGMQRRLDLAASLVGSPAVLFLDEPTTGLDPKSRLDLWGVIRELVAGGTTLVLTTQYLEEADALADEVVVVDHGTVIAAGTPEALKDRVGGAVLEFAVVPAARLTEAAELLIGVGDGPPVLDEQEARLSLPLGRAGTAAVVAALRRLDEAGLTIDGLALRRPSLDDVFLTLTGHRAEQPVGSEPRR</sequence>
<evidence type="ECO:0000256" key="6">
    <source>
        <dbReference type="ARBA" id="ARBA00022967"/>
    </source>
</evidence>
<evidence type="ECO:0000256" key="8">
    <source>
        <dbReference type="ARBA" id="ARBA00023251"/>
    </source>
</evidence>
<dbReference type="InterPro" id="IPR005894">
    <property type="entry name" value="DrrA"/>
</dbReference>
<keyword evidence="12" id="KW-1185">Reference proteome</keyword>
<evidence type="ECO:0000256" key="4">
    <source>
        <dbReference type="ARBA" id="ARBA00022741"/>
    </source>
</evidence>
<evidence type="ECO:0000313" key="11">
    <source>
        <dbReference type="EMBL" id="MFC0082199.1"/>
    </source>
</evidence>
<dbReference type="SMART" id="SM00382">
    <property type="entry name" value="AAA"/>
    <property type="match status" value="1"/>
</dbReference>
<evidence type="ECO:0000313" key="12">
    <source>
        <dbReference type="Proteomes" id="UP001589788"/>
    </source>
</evidence>
<protein>
    <submittedName>
        <fullName evidence="11">ATP-binding cassette domain-containing protein</fullName>
    </submittedName>
</protein>
<comment type="similarity">
    <text evidence="9">Belongs to the ABC transporter superfamily. Drug exporter-1 (DrugE1) (TC 3.A.1.105) family.</text>
</comment>
<dbReference type="PROSITE" id="PS00211">
    <property type="entry name" value="ABC_TRANSPORTER_1"/>
    <property type="match status" value="1"/>
</dbReference>
<evidence type="ECO:0000259" key="10">
    <source>
        <dbReference type="PROSITE" id="PS50893"/>
    </source>
</evidence>
<dbReference type="Gene3D" id="3.40.50.300">
    <property type="entry name" value="P-loop containing nucleotide triphosphate hydrolases"/>
    <property type="match status" value="1"/>
</dbReference>
<dbReference type="Proteomes" id="UP001589788">
    <property type="component" value="Unassembled WGS sequence"/>
</dbReference>
<dbReference type="InterPro" id="IPR003439">
    <property type="entry name" value="ABC_transporter-like_ATP-bd"/>
</dbReference>
<dbReference type="PROSITE" id="PS50893">
    <property type="entry name" value="ABC_TRANSPORTER_2"/>
    <property type="match status" value="1"/>
</dbReference>
<organism evidence="11 12">
    <name type="scientific">Aciditerrimonas ferrireducens</name>
    <dbReference type="NCBI Taxonomy" id="667306"/>
    <lineage>
        <taxon>Bacteria</taxon>
        <taxon>Bacillati</taxon>
        <taxon>Actinomycetota</taxon>
        <taxon>Acidimicrobiia</taxon>
        <taxon>Acidimicrobiales</taxon>
        <taxon>Acidimicrobiaceae</taxon>
        <taxon>Aciditerrimonas</taxon>
    </lineage>
</organism>
<dbReference type="GO" id="GO:0005524">
    <property type="term" value="F:ATP binding"/>
    <property type="evidence" value="ECO:0007669"/>
    <property type="project" value="UniProtKB-KW"/>
</dbReference>
<dbReference type="Pfam" id="PF00005">
    <property type="entry name" value="ABC_tran"/>
    <property type="match status" value="1"/>
</dbReference>
<dbReference type="RefSeq" id="WP_377789688.1">
    <property type="nucleotide sequence ID" value="NZ_JBHLYQ010000079.1"/>
</dbReference>
<proteinExistence type="inferred from homology"/>
<evidence type="ECO:0000256" key="1">
    <source>
        <dbReference type="ARBA" id="ARBA00004413"/>
    </source>
</evidence>
<keyword evidence="8" id="KW-0046">Antibiotic resistance</keyword>
<keyword evidence="5 11" id="KW-0067">ATP-binding</keyword>
<comment type="caution">
    <text evidence="11">The sequence shown here is derived from an EMBL/GenBank/DDBJ whole genome shotgun (WGS) entry which is preliminary data.</text>
</comment>
<evidence type="ECO:0000256" key="3">
    <source>
        <dbReference type="ARBA" id="ARBA00022475"/>
    </source>
</evidence>
<dbReference type="InterPro" id="IPR027417">
    <property type="entry name" value="P-loop_NTPase"/>
</dbReference>
<name>A0ABV6C7C5_9ACTN</name>